<keyword evidence="2 5" id="KW-0489">Methyltransferase</keyword>
<accession>A0A8J7ATG8</accession>
<reference evidence="5" key="1">
    <citation type="submission" date="2020-10" db="EMBL/GenBank/DDBJ databases">
        <authorList>
            <person name="Castelo-Branco R."/>
            <person name="Eusebio N."/>
            <person name="Adriana R."/>
            <person name="Vieira A."/>
            <person name="Brugerolle De Fraissinette N."/>
            <person name="Rezende De Castro R."/>
            <person name="Schneider M.P."/>
            <person name="Vasconcelos V."/>
            <person name="Leao P.N."/>
        </authorList>
    </citation>
    <scope>NUCLEOTIDE SEQUENCE</scope>
    <source>
        <strain evidence="5">LEGE 07310</strain>
    </source>
</reference>
<organism evidence="5 6">
    <name type="scientific">Vasconcelosia minhoensis LEGE 07310</name>
    <dbReference type="NCBI Taxonomy" id="915328"/>
    <lineage>
        <taxon>Bacteria</taxon>
        <taxon>Bacillati</taxon>
        <taxon>Cyanobacteriota</taxon>
        <taxon>Cyanophyceae</taxon>
        <taxon>Nodosilineales</taxon>
        <taxon>Cymatolegaceae</taxon>
        <taxon>Vasconcelosia</taxon>
        <taxon>Vasconcelosia minhoensis</taxon>
    </lineage>
</organism>
<keyword evidence="6" id="KW-1185">Reference proteome</keyword>
<evidence type="ECO:0000259" key="4">
    <source>
        <dbReference type="Pfam" id="PF08241"/>
    </source>
</evidence>
<evidence type="ECO:0000256" key="1">
    <source>
        <dbReference type="ARBA" id="ARBA00008361"/>
    </source>
</evidence>
<dbReference type="Pfam" id="PF08241">
    <property type="entry name" value="Methyltransf_11"/>
    <property type="match status" value="1"/>
</dbReference>
<evidence type="ECO:0000256" key="3">
    <source>
        <dbReference type="ARBA" id="ARBA00022679"/>
    </source>
</evidence>
<dbReference type="RefSeq" id="WP_193904869.1">
    <property type="nucleotide sequence ID" value="NZ_JADEXG010000004.1"/>
</dbReference>
<keyword evidence="3" id="KW-0808">Transferase</keyword>
<gene>
    <name evidence="5" type="ORF">IQ241_02645</name>
</gene>
<dbReference type="GO" id="GO:0032259">
    <property type="term" value="P:methylation"/>
    <property type="evidence" value="ECO:0007669"/>
    <property type="project" value="UniProtKB-KW"/>
</dbReference>
<comment type="caution">
    <text evidence="5">The sequence shown here is derived from an EMBL/GenBank/DDBJ whole genome shotgun (WGS) entry which is preliminary data.</text>
</comment>
<evidence type="ECO:0000256" key="2">
    <source>
        <dbReference type="ARBA" id="ARBA00022603"/>
    </source>
</evidence>
<sequence>MKHPTERFSNRVEDYVRYRPTYPQAILPFLEQTCQLRADCAIADIGSGTGLLTQLFLNYGSPVYAVEPNAAMRGAAEQRLNSHSGFTSLAGRAEEIPLAADSVDFITAGQAFHWFEPALARREFERILKPGGWVVLVWNQRLETTPLQRAYGKMLLAHAPDYAAVNHRNFSGIESLSNFLKPGAFELAEFENVQHFDFAGLKGRLMSSSYAPTPDQAAHTPLMQALQQLFDQHAESGRVQFDYVTQLYYAQIS</sequence>
<feature type="domain" description="Methyltransferase type 11" evidence="4">
    <location>
        <begin position="44"/>
        <end position="136"/>
    </location>
</feature>
<evidence type="ECO:0000313" key="5">
    <source>
        <dbReference type="EMBL" id="MBE9076203.1"/>
    </source>
</evidence>
<dbReference type="Proteomes" id="UP000636505">
    <property type="component" value="Unassembled WGS sequence"/>
</dbReference>
<comment type="similarity">
    <text evidence="1">Belongs to the methyltransferase superfamily.</text>
</comment>
<evidence type="ECO:0000313" key="6">
    <source>
        <dbReference type="Proteomes" id="UP000636505"/>
    </source>
</evidence>
<dbReference type="GO" id="GO:0008757">
    <property type="term" value="F:S-adenosylmethionine-dependent methyltransferase activity"/>
    <property type="evidence" value="ECO:0007669"/>
    <property type="project" value="InterPro"/>
</dbReference>
<dbReference type="PANTHER" id="PTHR44942">
    <property type="entry name" value="METHYLTRANSF_11 DOMAIN-CONTAINING PROTEIN"/>
    <property type="match status" value="1"/>
</dbReference>
<proteinExistence type="inferred from homology"/>
<dbReference type="CDD" id="cd02440">
    <property type="entry name" value="AdoMet_MTases"/>
    <property type="match status" value="1"/>
</dbReference>
<dbReference type="EMBL" id="JADEXG010000004">
    <property type="protein sequence ID" value="MBE9076203.1"/>
    <property type="molecule type" value="Genomic_DNA"/>
</dbReference>
<dbReference type="AlphaFoldDB" id="A0A8J7ATG8"/>
<dbReference type="InterPro" id="IPR051052">
    <property type="entry name" value="Diverse_substrate_MTase"/>
</dbReference>
<dbReference type="PANTHER" id="PTHR44942:SF4">
    <property type="entry name" value="METHYLTRANSFERASE TYPE 11 DOMAIN-CONTAINING PROTEIN"/>
    <property type="match status" value="1"/>
</dbReference>
<dbReference type="InterPro" id="IPR013216">
    <property type="entry name" value="Methyltransf_11"/>
</dbReference>
<dbReference type="SUPFAM" id="SSF53335">
    <property type="entry name" value="S-adenosyl-L-methionine-dependent methyltransferases"/>
    <property type="match status" value="1"/>
</dbReference>
<protein>
    <submittedName>
        <fullName evidence="5">Class I SAM-dependent methyltransferase</fullName>
    </submittedName>
</protein>
<dbReference type="Gene3D" id="3.40.50.150">
    <property type="entry name" value="Vaccinia Virus protein VP39"/>
    <property type="match status" value="1"/>
</dbReference>
<name>A0A8J7ATG8_9CYAN</name>
<dbReference type="InterPro" id="IPR029063">
    <property type="entry name" value="SAM-dependent_MTases_sf"/>
</dbReference>